<gene>
    <name evidence="2" type="ORF">J8C06_05660</name>
</gene>
<evidence type="ECO:0000313" key="2">
    <source>
        <dbReference type="EMBL" id="QUW01868.1"/>
    </source>
</evidence>
<feature type="compositionally biased region" description="Polar residues" evidence="1">
    <location>
        <begin position="174"/>
        <end position="184"/>
    </location>
</feature>
<reference evidence="2 3" key="1">
    <citation type="submission" date="2021-03" db="EMBL/GenBank/DDBJ databases">
        <title>Genomic and phenotypic characterization of Chloracidobacterium isolates provides evidence for multiple species.</title>
        <authorList>
            <person name="Saini M.K."/>
            <person name="Costas A.M.G."/>
            <person name="Tank M."/>
            <person name="Bryant D.A."/>
        </authorList>
    </citation>
    <scope>NUCLEOTIDE SEQUENCE [LARGE SCALE GENOMIC DNA]</scope>
    <source>
        <strain evidence="2 3">BV2-C</strain>
    </source>
</reference>
<sequence>MQPRFVIEAEQDGVRYTMRGYVLAKGTHAGIDYPSDHLLITYTLENKSQAEVCIFNRGHTNAQSTLGYVERRPDGVIELSQKAFAAPPDCPPTYVPILPRVSVLKPGAVMTEDVYFALPFKTHTPFDFCLDEAERAKTVDGARIEFRLGYQLAGGKRTVRENDTFPPEAAQEQHFWSSGVQSAHWSDASDL</sequence>
<feature type="region of interest" description="Disordered" evidence="1">
    <location>
        <begin position="168"/>
        <end position="191"/>
    </location>
</feature>
<organism evidence="2 3">
    <name type="scientific">Chloracidobacterium validum</name>
    <dbReference type="NCBI Taxonomy" id="2821543"/>
    <lineage>
        <taxon>Bacteria</taxon>
        <taxon>Pseudomonadati</taxon>
        <taxon>Acidobacteriota</taxon>
        <taxon>Terriglobia</taxon>
        <taxon>Terriglobales</taxon>
        <taxon>Acidobacteriaceae</taxon>
        <taxon>Chloracidobacterium</taxon>
    </lineage>
</organism>
<accession>A0ABX8B4G9</accession>
<keyword evidence="3" id="KW-1185">Reference proteome</keyword>
<evidence type="ECO:0000256" key="1">
    <source>
        <dbReference type="SAM" id="MobiDB-lite"/>
    </source>
</evidence>
<dbReference type="Proteomes" id="UP000676506">
    <property type="component" value="Chromosome 1"/>
</dbReference>
<proteinExistence type="predicted"/>
<evidence type="ECO:0000313" key="3">
    <source>
        <dbReference type="Proteomes" id="UP000676506"/>
    </source>
</evidence>
<dbReference type="EMBL" id="CP072648">
    <property type="protein sequence ID" value="QUW01868.1"/>
    <property type="molecule type" value="Genomic_DNA"/>
</dbReference>
<dbReference type="RefSeq" id="WP_211427760.1">
    <property type="nucleotide sequence ID" value="NZ_CP072648.1"/>
</dbReference>
<protein>
    <submittedName>
        <fullName evidence="2">Uncharacterized protein</fullName>
    </submittedName>
</protein>
<name>A0ABX8B4G9_9BACT</name>